<dbReference type="InterPro" id="IPR000600">
    <property type="entry name" value="ROK"/>
</dbReference>
<evidence type="ECO:0000256" key="2">
    <source>
        <dbReference type="ARBA" id="ARBA00006479"/>
    </source>
</evidence>
<protein>
    <submittedName>
        <fullName evidence="4">ROK family transcriptional regulator</fullName>
    </submittedName>
</protein>
<dbReference type="PANTHER" id="PTHR18964">
    <property type="entry name" value="ROK (REPRESSOR, ORF, KINASE) FAMILY"/>
    <property type="match status" value="1"/>
</dbReference>
<dbReference type="AlphaFoldDB" id="A0A921IPV8"/>
<proteinExistence type="inferred from homology"/>
<dbReference type="PROSITE" id="PS01125">
    <property type="entry name" value="ROK"/>
    <property type="match status" value="1"/>
</dbReference>
<evidence type="ECO:0000256" key="1">
    <source>
        <dbReference type="ARBA" id="ARBA00002486"/>
    </source>
</evidence>
<dbReference type="Proteomes" id="UP000782880">
    <property type="component" value="Unassembled WGS sequence"/>
</dbReference>
<reference evidence="4" key="1">
    <citation type="journal article" date="2021" name="PeerJ">
        <title>Extensive microbial diversity within the chicken gut microbiome revealed by metagenomics and culture.</title>
        <authorList>
            <person name="Gilroy R."/>
            <person name="Ravi A."/>
            <person name="Getino M."/>
            <person name="Pursley I."/>
            <person name="Horton D.L."/>
            <person name="Alikhan N.F."/>
            <person name="Baker D."/>
            <person name="Gharbi K."/>
            <person name="Hall N."/>
            <person name="Watson M."/>
            <person name="Adriaenssens E.M."/>
            <person name="Foster-Nyarko E."/>
            <person name="Jarju S."/>
            <person name="Secka A."/>
            <person name="Antonio M."/>
            <person name="Oren A."/>
            <person name="Chaudhuri R.R."/>
            <person name="La Ragione R."/>
            <person name="Hildebrand F."/>
            <person name="Pallen M.J."/>
        </authorList>
    </citation>
    <scope>NUCLEOTIDE SEQUENCE</scope>
    <source>
        <strain evidence="4">ChiBcec21-2208</strain>
    </source>
</reference>
<evidence type="ECO:0000313" key="4">
    <source>
        <dbReference type="EMBL" id="HJG29738.1"/>
    </source>
</evidence>
<reference evidence="4" key="2">
    <citation type="submission" date="2021-09" db="EMBL/GenBank/DDBJ databases">
        <authorList>
            <person name="Gilroy R."/>
        </authorList>
    </citation>
    <scope>NUCLEOTIDE SEQUENCE</scope>
    <source>
        <strain evidence="4">ChiBcec21-2208</strain>
    </source>
</reference>
<comment type="function">
    <text evidence="1">Transcriptional repressor of xylose-utilizing enzymes.</text>
</comment>
<organism evidence="4 5">
    <name type="scientific">Subdoligranulum variabile</name>
    <dbReference type="NCBI Taxonomy" id="214851"/>
    <lineage>
        <taxon>Bacteria</taxon>
        <taxon>Bacillati</taxon>
        <taxon>Bacillota</taxon>
        <taxon>Clostridia</taxon>
        <taxon>Eubacteriales</taxon>
        <taxon>Oscillospiraceae</taxon>
        <taxon>Subdoligranulum</taxon>
    </lineage>
</organism>
<dbReference type="EMBL" id="DYVE01000354">
    <property type="protein sequence ID" value="HJG29738.1"/>
    <property type="molecule type" value="Genomic_DNA"/>
</dbReference>
<keyword evidence="3" id="KW-0119">Carbohydrate metabolism</keyword>
<dbReference type="InterPro" id="IPR036388">
    <property type="entry name" value="WH-like_DNA-bd_sf"/>
</dbReference>
<dbReference type="InterPro" id="IPR011991">
    <property type="entry name" value="ArsR-like_HTH"/>
</dbReference>
<gene>
    <name evidence="4" type="ORF">K8V20_13980</name>
</gene>
<dbReference type="Pfam" id="PF00480">
    <property type="entry name" value="ROK"/>
    <property type="match status" value="1"/>
</dbReference>
<dbReference type="InterPro" id="IPR036390">
    <property type="entry name" value="WH_DNA-bd_sf"/>
</dbReference>
<keyword evidence="3" id="KW-0859">Xylose metabolism</keyword>
<sequence length="433" mass="48550">MILQVYITVNHQNQQKQSKNIAIYPQKFLIRLTFLLWLGKMKVFYIDFTFEKLKELYMKKLSLPPTERRRLTRNQIYQYIYKAPGCSKQEIADSLNFSMPTVHQNLNELTQAGLVRIDGVGESTGGRRPLQLTINENARFSLGVSVTESHFRIVAANLRLDEIAYQKYGHPHCNNMKDLGSFLTADLEDFLNRFGLNREKLLGIGIALPAIFNADRTCVITAPTLNLRDQDIHPLICSIPYPVAVCNDATSGGYAEWYVQQDSDCMAYISLEGGVGGAILVNGVPYTGLNGRSGEFGHICVQPEGLSCKCGLRGCLEAYCSSDRISTDLGISVEQFFAGLEAGNLAYQTLWKDYLRHLASALATIRMMFDCRIVLGGYVAQYLAPFLKELRGLTASRDPFDEEAEYISLCHYPKHAVPLGAALHFINLFVEEL</sequence>
<dbReference type="Gene3D" id="1.10.10.10">
    <property type="entry name" value="Winged helix-like DNA-binding domain superfamily/Winged helix DNA-binding domain"/>
    <property type="match status" value="1"/>
</dbReference>
<dbReference type="SUPFAM" id="SSF46785">
    <property type="entry name" value="Winged helix' DNA-binding domain"/>
    <property type="match status" value="1"/>
</dbReference>
<comment type="similarity">
    <text evidence="2">Belongs to the ROK (NagC/XylR) family.</text>
</comment>
<evidence type="ECO:0000313" key="5">
    <source>
        <dbReference type="Proteomes" id="UP000782880"/>
    </source>
</evidence>
<dbReference type="Gene3D" id="3.30.420.40">
    <property type="match status" value="2"/>
</dbReference>
<name>A0A921IPV8_9FIRM</name>
<evidence type="ECO:0000256" key="3">
    <source>
        <dbReference type="ARBA" id="ARBA00022629"/>
    </source>
</evidence>
<dbReference type="SUPFAM" id="SSF53067">
    <property type="entry name" value="Actin-like ATPase domain"/>
    <property type="match status" value="1"/>
</dbReference>
<dbReference type="InterPro" id="IPR049874">
    <property type="entry name" value="ROK_cs"/>
</dbReference>
<dbReference type="PANTHER" id="PTHR18964:SF149">
    <property type="entry name" value="BIFUNCTIONAL UDP-N-ACETYLGLUCOSAMINE 2-EPIMERASE_N-ACETYLMANNOSAMINE KINASE"/>
    <property type="match status" value="1"/>
</dbReference>
<dbReference type="CDD" id="cd00090">
    <property type="entry name" value="HTH_ARSR"/>
    <property type="match status" value="1"/>
</dbReference>
<accession>A0A921IPV8</accession>
<dbReference type="InterPro" id="IPR043129">
    <property type="entry name" value="ATPase_NBD"/>
</dbReference>
<dbReference type="GO" id="GO:0042732">
    <property type="term" value="P:D-xylose metabolic process"/>
    <property type="evidence" value="ECO:0007669"/>
    <property type="project" value="UniProtKB-KW"/>
</dbReference>
<comment type="caution">
    <text evidence="4">The sequence shown here is derived from an EMBL/GenBank/DDBJ whole genome shotgun (WGS) entry which is preliminary data.</text>
</comment>
<dbReference type="Pfam" id="PF13412">
    <property type="entry name" value="HTH_24"/>
    <property type="match status" value="1"/>
</dbReference>